<gene>
    <name evidence="7" type="primary">DLT1</name>
    <name evidence="9" type="ORF">B5807_04256</name>
</gene>
<feature type="region of interest" description="Disordered" evidence="8">
    <location>
        <begin position="117"/>
        <end position="160"/>
    </location>
</feature>
<feature type="compositionally biased region" description="Low complexity" evidence="8">
    <location>
        <begin position="330"/>
        <end position="346"/>
    </location>
</feature>
<accession>A0A1Y2M426</accession>
<organism evidence="9 10">
    <name type="scientific">Epicoccum nigrum</name>
    <name type="common">Soil fungus</name>
    <name type="synonym">Epicoccum purpurascens</name>
    <dbReference type="NCBI Taxonomy" id="105696"/>
    <lineage>
        <taxon>Eukaryota</taxon>
        <taxon>Fungi</taxon>
        <taxon>Dikarya</taxon>
        <taxon>Ascomycota</taxon>
        <taxon>Pezizomycotina</taxon>
        <taxon>Dothideomycetes</taxon>
        <taxon>Pleosporomycetidae</taxon>
        <taxon>Pleosporales</taxon>
        <taxon>Pleosporineae</taxon>
        <taxon>Didymellaceae</taxon>
        <taxon>Epicoccum</taxon>
    </lineage>
</organism>
<dbReference type="EMBL" id="KZ107841">
    <property type="protein sequence ID" value="OSS50840.1"/>
    <property type="molecule type" value="Genomic_DNA"/>
</dbReference>
<comment type="subcellular location">
    <subcellularLocation>
        <location evidence="7">Membrane</location>
        <topology evidence="7">Multi-pass membrane protein</topology>
    </subcellularLocation>
</comment>
<evidence type="ECO:0000313" key="10">
    <source>
        <dbReference type="Proteomes" id="UP000193240"/>
    </source>
</evidence>
<evidence type="ECO:0000256" key="2">
    <source>
        <dbReference type="ARBA" id="ARBA00005550"/>
    </source>
</evidence>
<evidence type="ECO:0000313" key="9">
    <source>
        <dbReference type="EMBL" id="OSS50840.1"/>
    </source>
</evidence>
<dbReference type="STRING" id="105696.A0A1Y2M426"/>
<dbReference type="AlphaFoldDB" id="A0A1Y2M426"/>
<feature type="compositionally biased region" description="Low complexity" evidence="8">
    <location>
        <begin position="356"/>
        <end position="380"/>
    </location>
</feature>
<dbReference type="OMA" id="SHYEYAR"/>
<feature type="transmembrane region" description="Helical" evidence="7">
    <location>
        <begin position="12"/>
        <end position="33"/>
    </location>
</feature>
<keyword evidence="5 7" id="KW-1133">Transmembrane helix</keyword>
<dbReference type="GO" id="GO:0016020">
    <property type="term" value="C:membrane"/>
    <property type="evidence" value="ECO:0007669"/>
    <property type="project" value="UniProtKB-SubCell"/>
</dbReference>
<feature type="compositionally biased region" description="Basic and acidic residues" evidence="8">
    <location>
        <begin position="130"/>
        <end position="145"/>
    </location>
</feature>
<keyword evidence="4 7" id="KW-0812">Transmembrane</keyword>
<reference evidence="9 10" key="1">
    <citation type="journal article" date="2017" name="Genome Announc.">
        <title>Genome sequence of the saprophytic ascomycete Epicoccum nigrum ICMP 19927 strain isolated from New Zealand.</title>
        <authorList>
            <person name="Fokin M."/>
            <person name="Fleetwood D."/>
            <person name="Weir B.S."/>
            <person name="Villas-Boas S.G."/>
        </authorList>
    </citation>
    <scope>NUCLEOTIDE SEQUENCE [LARGE SCALE GENOMIC DNA]</scope>
    <source>
        <strain evidence="9 10">ICMP 19927</strain>
    </source>
</reference>
<dbReference type="InterPro" id="IPR038869">
    <property type="entry name" value="DLT1"/>
</dbReference>
<comment type="function">
    <text evidence="1 7">Required for growth under high-pressure and low-temperature conditions.</text>
</comment>
<sequence>MRIPLFRIWYSTTYTTILIIILLLLCVSPGDIIYQTIKTEEIPKLFVIGGVYVLTALIIILIYSTRIYTNRSVLQAIPKPYVPVEEGEVGKMVRRMIVKHLRRSAIIAWDSRPRDVRAEADAGDETDDELDHRPGSAERGKEREKSKKHRSGHGVPDATILPINAKSPPWGHISHPGWASPASPDLPNLQYWSVLCELPNLIEAKAVSLAPPDPNFETGSVQFPHETPLLPDAHIVSLLQRPRAMGLRSYLARLSELGLLNPPTLGPAFLTQYEHARFSTDCLTEIQFKDIMSIFADILNGMTELDPDVIDDLRAQSIYSDTRSLAPTQSSSSGRSISSSSVSSQSLPRHHKHQLAHQPSLSSLSSSFSSSSVASPHSPQTLRTAPSRQAQRSSGIYGTPRTAASAVSFRTVSDRGSVLIREPQRSPSTILPNSSTSSLGSGRSVIRLHPNPSGGELPYQYHIQGG</sequence>
<evidence type="ECO:0000256" key="6">
    <source>
        <dbReference type="ARBA" id="ARBA00023136"/>
    </source>
</evidence>
<evidence type="ECO:0000256" key="8">
    <source>
        <dbReference type="SAM" id="MobiDB-lite"/>
    </source>
</evidence>
<feature type="region of interest" description="Disordered" evidence="8">
    <location>
        <begin position="323"/>
        <end position="403"/>
    </location>
</feature>
<evidence type="ECO:0000256" key="1">
    <source>
        <dbReference type="ARBA" id="ARBA00002489"/>
    </source>
</evidence>
<proteinExistence type="inferred from homology"/>
<evidence type="ECO:0000256" key="4">
    <source>
        <dbReference type="ARBA" id="ARBA00022692"/>
    </source>
</evidence>
<evidence type="ECO:0000256" key="5">
    <source>
        <dbReference type="ARBA" id="ARBA00022989"/>
    </source>
</evidence>
<comment type="similarity">
    <text evidence="2 7">Belongs to the DLT1 family.</text>
</comment>
<evidence type="ECO:0000256" key="3">
    <source>
        <dbReference type="ARBA" id="ARBA00021353"/>
    </source>
</evidence>
<name>A0A1Y2M426_EPING</name>
<dbReference type="PANTHER" id="PTHR40021">
    <property type="entry name" value="DEFECT AT LOW TEMPERATURE PROTEIN 1"/>
    <property type="match status" value="1"/>
</dbReference>
<feature type="region of interest" description="Disordered" evidence="8">
    <location>
        <begin position="422"/>
        <end position="444"/>
    </location>
</feature>
<dbReference type="InParanoid" id="A0A1Y2M426"/>
<dbReference type="PANTHER" id="PTHR40021:SF1">
    <property type="entry name" value="DEFECT AT LOW TEMPERATURE PROTEIN 1"/>
    <property type="match status" value="1"/>
</dbReference>
<keyword evidence="10" id="KW-1185">Reference proteome</keyword>
<feature type="compositionally biased region" description="Polar residues" evidence="8">
    <location>
        <begin position="381"/>
        <end position="396"/>
    </location>
</feature>
<evidence type="ECO:0000256" key="7">
    <source>
        <dbReference type="RuleBase" id="RU367100"/>
    </source>
</evidence>
<feature type="transmembrane region" description="Helical" evidence="7">
    <location>
        <begin position="45"/>
        <end position="63"/>
    </location>
</feature>
<feature type="compositionally biased region" description="Low complexity" evidence="8">
    <location>
        <begin position="434"/>
        <end position="444"/>
    </location>
</feature>
<dbReference type="Proteomes" id="UP000193240">
    <property type="component" value="Unassembled WGS sequence"/>
</dbReference>
<protein>
    <recommendedName>
        <fullName evidence="3 7">Defect at low temperature protein 1</fullName>
    </recommendedName>
</protein>
<keyword evidence="6 7" id="KW-0472">Membrane</keyword>